<name>A0AAV7RRD7_PLEWA</name>
<proteinExistence type="predicted"/>
<organism evidence="1 2">
    <name type="scientific">Pleurodeles waltl</name>
    <name type="common">Iberian ribbed newt</name>
    <dbReference type="NCBI Taxonomy" id="8319"/>
    <lineage>
        <taxon>Eukaryota</taxon>
        <taxon>Metazoa</taxon>
        <taxon>Chordata</taxon>
        <taxon>Craniata</taxon>
        <taxon>Vertebrata</taxon>
        <taxon>Euteleostomi</taxon>
        <taxon>Amphibia</taxon>
        <taxon>Batrachia</taxon>
        <taxon>Caudata</taxon>
        <taxon>Salamandroidea</taxon>
        <taxon>Salamandridae</taxon>
        <taxon>Pleurodelinae</taxon>
        <taxon>Pleurodeles</taxon>
    </lineage>
</organism>
<gene>
    <name evidence="1" type="ORF">NDU88_006877</name>
</gene>
<accession>A0AAV7RRD7</accession>
<evidence type="ECO:0000313" key="1">
    <source>
        <dbReference type="EMBL" id="KAJ1154121.1"/>
    </source>
</evidence>
<reference evidence="1" key="1">
    <citation type="journal article" date="2022" name="bioRxiv">
        <title>Sequencing and chromosome-scale assembly of the giantPleurodeles waltlgenome.</title>
        <authorList>
            <person name="Brown T."/>
            <person name="Elewa A."/>
            <person name="Iarovenko S."/>
            <person name="Subramanian E."/>
            <person name="Araus A.J."/>
            <person name="Petzold A."/>
            <person name="Susuki M."/>
            <person name="Suzuki K.-i.T."/>
            <person name="Hayashi T."/>
            <person name="Toyoda A."/>
            <person name="Oliveira C."/>
            <person name="Osipova E."/>
            <person name="Leigh N.D."/>
            <person name="Simon A."/>
            <person name="Yun M.H."/>
        </authorList>
    </citation>
    <scope>NUCLEOTIDE SEQUENCE</scope>
    <source>
        <strain evidence="1">20211129_DDA</strain>
        <tissue evidence="1">Liver</tissue>
    </source>
</reference>
<dbReference type="Proteomes" id="UP001066276">
    <property type="component" value="Chromosome 5"/>
</dbReference>
<dbReference type="EMBL" id="JANPWB010000009">
    <property type="protein sequence ID" value="KAJ1154121.1"/>
    <property type="molecule type" value="Genomic_DNA"/>
</dbReference>
<protein>
    <submittedName>
        <fullName evidence="1">Uncharacterized protein</fullName>
    </submittedName>
</protein>
<comment type="caution">
    <text evidence="1">The sequence shown here is derived from an EMBL/GenBank/DDBJ whole genome shotgun (WGS) entry which is preliminary data.</text>
</comment>
<sequence>MVATSFLPQVDWRSLAGGILPGPRSRLRSSALTHAASSAAGHAPQVFAMSTIAEARASNIVRSGHLSFSNMSFLRV</sequence>
<dbReference type="AlphaFoldDB" id="A0AAV7RRD7"/>
<keyword evidence="2" id="KW-1185">Reference proteome</keyword>
<evidence type="ECO:0000313" key="2">
    <source>
        <dbReference type="Proteomes" id="UP001066276"/>
    </source>
</evidence>